<proteinExistence type="predicted"/>
<dbReference type="RefSeq" id="WP_116180759.1">
    <property type="nucleotide sequence ID" value="NZ_CP144375.1"/>
</dbReference>
<feature type="domain" description="Hemerythrin-like" evidence="1">
    <location>
        <begin position="18"/>
        <end position="145"/>
    </location>
</feature>
<dbReference type="EMBL" id="QUNO01000021">
    <property type="protein sequence ID" value="REH32661.1"/>
    <property type="molecule type" value="Genomic_DNA"/>
</dbReference>
<dbReference type="Gene3D" id="1.20.120.520">
    <property type="entry name" value="nmb1532 protein domain like"/>
    <property type="match status" value="1"/>
</dbReference>
<dbReference type="Proteomes" id="UP000256269">
    <property type="component" value="Unassembled WGS sequence"/>
</dbReference>
<dbReference type="InterPro" id="IPR012312">
    <property type="entry name" value="Hemerythrin-like"/>
</dbReference>
<keyword evidence="3" id="KW-1185">Reference proteome</keyword>
<comment type="caution">
    <text evidence="2">The sequence shown here is derived from an EMBL/GenBank/DDBJ whole genome shotgun (WGS) entry which is preliminary data.</text>
</comment>
<organism evidence="2 3">
    <name type="scientific">Kutzneria buriramensis</name>
    <dbReference type="NCBI Taxonomy" id="1045776"/>
    <lineage>
        <taxon>Bacteria</taxon>
        <taxon>Bacillati</taxon>
        <taxon>Actinomycetota</taxon>
        <taxon>Actinomycetes</taxon>
        <taxon>Pseudonocardiales</taxon>
        <taxon>Pseudonocardiaceae</taxon>
        <taxon>Kutzneria</taxon>
    </lineage>
</organism>
<evidence type="ECO:0000313" key="3">
    <source>
        <dbReference type="Proteomes" id="UP000256269"/>
    </source>
</evidence>
<evidence type="ECO:0000313" key="2">
    <source>
        <dbReference type="EMBL" id="REH32661.1"/>
    </source>
</evidence>
<gene>
    <name evidence="2" type="ORF">BCF44_121210</name>
</gene>
<name>A0A3E0GXI5_9PSEU</name>
<protein>
    <submittedName>
        <fullName evidence="2">Hemerythrin HHE cation binding domain-containing protein</fullName>
    </submittedName>
</protein>
<sequence>MTAATDRRAFDGRRVFRLHAIFRRELARNVELTRAVADDDSVAAQLVADRIRLVDNAIYRHNCAEDAVLWPRLVGDRPSEADIMVDVMHKQHRALDAMSLGVQAAILAWEDEPTRHRREMLADALERFEQAHGEHVCATELFVVPLLERHLSTADWTDVLRGGIEDCDSDTVAALSALLRK</sequence>
<reference evidence="2 3" key="1">
    <citation type="submission" date="2018-08" db="EMBL/GenBank/DDBJ databases">
        <title>Genomic Encyclopedia of Archaeal and Bacterial Type Strains, Phase II (KMG-II): from individual species to whole genera.</title>
        <authorList>
            <person name="Goeker M."/>
        </authorList>
    </citation>
    <scope>NUCLEOTIDE SEQUENCE [LARGE SCALE GENOMIC DNA]</scope>
    <source>
        <strain evidence="2 3">DSM 45791</strain>
    </source>
</reference>
<accession>A0A3E0GXI5</accession>
<evidence type="ECO:0000259" key="1">
    <source>
        <dbReference type="Pfam" id="PF01814"/>
    </source>
</evidence>
<dbReference type="AlphaFoldDB" id="A0A3E0GXI5"/>
<dbReference type="OrthoDB" id="5197650at2"/>
<dbReference type="Pfam" id="PF01814">
    <property type="entry name" value="Hemerythrin"/>
    <property type="match status" value="1"/>
</dbReference>